<dbReference type="Proteomes" id="UP000187203">
    <property type="component" value="Unassembled WGS sequence"/>
</dbReference>
<name>A0A1R3KB46_9ROSI</name>
<feature type="compositionally biased region" description="Basic and acidic residues" evidence="1">
    <location>
        <begin position="198"/>
        <end position="211"/>
    </location>
</feature>
<dbReference type="EMBL" id="AWUE01014267">
    <property type="protein sequence ID" value="OMP04320.1"/>
    <property type="molecule type" value="Genomic_DNA"/>
</dbReference>
<reference evidence="3" key="1">
    <citation type="submission" date="2013-09" db="EMBL/GenBank/DDBJ databases">
        <title>Corchorus olitorius genome sequencing.</title>
        <authorList>
            <person name="Alam M."/>
            <person name="Haque M.S."/>
            <person name="Islam M.S."/>
            <person name="Emdad E.M."/>
            <person name="Islam M.M."/>
            <person name="Ahmed B."/>
            <person name="Halim A."/>
            <person name="Hossen Q.M.M."/>
            <person name="Hossain M.Z."/>
            <person name="Ahmed R."/>
            <person name="Khan M.M."/>
            <person name="Islam R."/>
            <person name="Rashid M.M."/>
            <person name="Khan S.A."/>
            <person name="Rahman M.S."/>
            <person name="Alam M."/>
            <person name="Yahiya A.S."/>
            <person name="Khan M.S."/>
            <person name="Azam M.S."/>
            <person name="Haque T."/>
            <person name="Lashkar M.Z.H."/>
            <person name="Akhand A.I."/>
            <person name="Morshed G."/>
            <person name="Roy S."/>
            <person name="Uddin K.S."/>
            <person name="Rabeya T."/>
            <person name="Hossain A.S."/>
            <person name="Chowdhury A."/>
            <person name="Snigdha A.R."/>
            <person name="Mortoza M.S."/>
            <person name="Matin S.A."/>
            <person name="Hoque S.M.E."/>
            <person name="Islam M.K."/>
            <person name="Roy D.K."/>
            <person name="Haider R."/>
            <person name="Moosa M.M."/>
            <person name="Elias S.M."/>
            <person name="Hasan A.M."/>
            <person name="Jahan S."/>
            <person name="Shafiuddin M."/>
            <person name="Mahmood N."/>
            <person name="Shommy N.S."/>
        </authorList>
    </citation>
    <scope>NUCLEOTIDE SEQUENCE [LARGE SCALE GENOMIC DNA]</scope>
    <source>
        <strain evidence="3">cv. O-4</strain>
    </source>
</reference>
<keyword evidence="3" id="KW-1185">Reference proteome</keyword>
<evidence type="ECO:0000313" key="3">
    <source>
        <dbReference type="Proteomes" id="UP000187203"/>
    </source>
</evidence>
<evidence type="ECO:0000313" key="2">
    <source>
        <dbReference type="EMBL" id="OMP04320.1"/>
    </source>
</evidence>
<proteinExistence type="predicted"/>
<accession>A0A1R3KB46</accession>
<dbReference type="AlphaFoldDB" id="A0A1R3KB46"/>
<sequence>MGALFHRQIHNLPTSFISSTRDSPISKQYEGFGDVSNVNNVPADEVVSKPNKGKEMMMMSEDHVEAEREIVSSIAQLKKRQHDLLKKQEKMGTMLSEMYARQDEAKMKEMEETMKQILAQQMNVGTRLSEIYERQDEGKMKEMEETVNKILADQIKMGHMLWEIYERREANYYYLDNHTINTAQAWRNNEENSGQTWRDGKEKTWRDGQEK</sequence>
<evidence type="ECO:0000256" key="1">
    <source>
        <dbReference type="SAM" id="MobiDB-lite"/>
    </source>
</evidence>
<protein>
    <submittedName>
        <fullName evidence="2">Secretory carrier-associated membrane protein 5</fullName>
    </submittedName>
</protein>
<gene>
    <name evidence="2" type="ORF">COLO4_09727</name>
</gene>
<organism evidence="2 3">
    <name type="scientific">Corchorus olitorius</name>
    <dbReference type="NCBI Taxonomy" id="93759"/>
    <lineage>
        <taxon>Eukaryota</taxon>
        <taxon>Viridiplantae</taxon>
        <taxon>Streptophyta</taxon>
        <taxon>Embryophyta</taxon>
        <taxon>Tracheophyta</taxon>
        <taxon>Spermatophyta</taxon>
        <taxon>Magnoliopsida</taxon>
        <taxon>eudicotyledons</taxon>
        <taxon>Gunneridae</taxon>
        <taxon>Pentapetalae</taxon>
        <taxon>rosids</taxon>
        <taxon>malvids</taxon>
        <taxon>Malvales</taxon>
        <taxon>Malvaceae</taxon>
        <taxon>Grewioideae</taxon>
        <taxon>Apeibeae</taxon>
        <taxon>Corchorus</taxon>
    </lineage>
</organism>
<feature type="region of interest" description="Disordered" evidence="1">
    <location>
        <begin position="190"/>
        <end position="211"/>
    </location>
</feature>
<comment type="caution">
    <text evidence="2">The sequence shown here is derived from an EMBL/GenBank/DDBJ whole genome shotgun (WGS) entry which is preliminary data.</text>
</comment>